<dbReference type="PANTHER" id="PTHR42829:SF1">
    <property type="entry name" value="INORGANIC CARBON TRANSPORTER SUBUNIT DABB-RELATED"/>
    <property type="match status" value="1"/>
</dbReference>
<evidence type="ECO:0000259" key="9">
    <source>
        <dbReference type="Pfam" id="PF00361"/>
    </source>
</evidence>
<dbReference type="InterPro" id="IPR046396">
    <property type="entry name" value="Transporter_DabB"/>
</dbReference>
<dbReference type="GO" id="GO:0015990">
    <property type="term" value="P:electron transport coupled proton transport"/>
    <property type="evidence" value="ECO:0007669"/>
    <property type="project" value="TreeGrafter"/>
</dbReference>
<dbReference type="PRINTS" id="PR01434">
    <property type="entry name" value="NADHDHGNASE5"/>
</dbReference>
<dbReference type="Proteomes" id="UP000004699">
    <property type="component" value="Unassembled WGS sequence"/>
</dbReference>
<evidence type="ECO:0000259" key="10">
    <source>
        <dbReference type="Pfam" id="PF00662"/>
    </source>
</evidence>
<keyword evidence="6 7" id="KW-0472">Membrane</keyword>
<dbReference type="OrthoDB" id="9811798at2"/>
<feature type="domain" description="NADH:quinone oxidoreductase/Mrp antiporter transmembrane" evidence="9">
    <location>
        <begin position="130"/>
        <end position="348"/>
    </location>
</feature>
<evidence type="ECO:0000256" key="7">
    <source>
        <dbReference type="HAMAP-Rule" id="MF_00862"/>
    </source>
</evidence>
<evidence type="ECO:0000256" key="5">
    <source>
        <dbReference type="ARBA" id="ARBA00022989"/>
    </source>
</evidence>
<feature type="domain" description="NADH-Ubiquinone oxidoreductase (complex I) chain 5 N-terminal" evidence="10">
    <location>
        <begin position="74"/>
        <end position="113"/>
    </location>
</feature>
<feature type="transmembrane region" description="Helical" evidence="7">
    <location>
        <begin position="6"/>
        <end position="26"/>
    </location>
</feature>
<dbReference type="InterPro" id="IPR003945">
    <property type="entry name" value="NU5C-like"/>
</dbReference>
<evidence type="ECO:0000256" key="3">
    <source>
        <dbReference type="ARBA" id="ARBA00022475"/>
    </source>
</evidence>
<name>B8KXA5_9GAMM</name>
<accession>B8KXA5</accession>
<keyword evidence="5 7" id="KW-1133">Transmembrane helix</keyword>
<evidence type="ECO:0000256" key="6">
    <source>
        <dbReference type="ARBA" id="ARBA00023136"/>
    </source>
</evidence>
<evidence type="ECO:0000313" key="12">
    <source>
        <dbReference type="Proteomes" id="UP000004699"/>
    </source>
</evidence>
<feature type="transmembrane region" description="Helical" evidence="7">
    <location>
        <begin position="38"/>
        <end position="58"/>
    </location>
</feature>
<dbReference type="HOGENOM" id="CLU_007100_11_1_6"/>
<feature type="transmembrane region" description="Helical" evidence="7">
    <location>
        <begin position="312"/>
        <end position="334"/>
    </location>
</feature>
<dbReference type="AlphaFoldDB" id="B8KXA5"/>
<feature type="transmembrane region" description="Helical" evidence="7">
    <location>
        <begin position="419"/>
        <end position="439"/>
    </location>
</feature>
<dbReference type="HAMAP" id="MF_00862">
    <property type="entry name" value="DabB"/>
    <property type="match status" value="1"/>
</dbReference>
<dbReference type="Pfam" id="PF00361">
    <property type="entry name" value="Proton_antipo_M"/>
    <property type="match status" value="1"/>
</dbReference>
<keyword evidence="11" id="KW-0560">Oxidoreductase</keyword>
<feature type="transmembrane region" description="Helical" evidence="7">
    <location>
        <begin position="207"/>
        <end position="225"/>
    </location>
</feature>
<dbReference type="GO" id="GO:0005886">
    <property type="term" value="C:plasma membrane"/>
    <property type="evidence" value="ECO:0007669"/>
    <property type="project" value="UniProtKB-SubCell"/>
</dbReference>
<dbReference type="GO" id="GO:0012505">
    <property type="term" value="C:endomembrane system"/>
    <property type="evidence" value="ECO:0007669"/>
    <property type="project" value="UniProtKB-SubCell"/>
</dbReference>
<keyword evidence="3 7" id="KW-1003">Cell membrane</keyword>
<evidence type="ECO:0000256" key="2">
    <source>
        <dbReference type="ARBA" id="ARBA00022448"/>
    </source>
</evidence>
<comment type="similarity">
    <text evidence="7">Belongs to the inorganic carbon transporter (TC 9.A.2) DabB family.</text>
</comment>
<gene>
    <name evidence="11" type="primary">nuoL_2</name>
    <name evidence="7" type="synonym">dabB</name>
    <name evidence="11" type="ORF">NOR51B_1208</name>
</gene>
<protein>
    <recommendedName>
        <fullName evidence="7">Probable inorganic carbon transporter subunit DabB</fullName>
    </recommendedName>
</protein>
<dbReference type="GO" id="GO:0008137">
    <property type="term" value="F:NADH dehydrogenase (ubiquinone) activity"/>
    <property type="evidence" value="ECO:0007669"/>
    <property type="project" value="InterPro"/>
</dbReference>
<reference evidence="12" key="1">
    <citation type="journal article" date="2013" name="BMC Microbiol.">
        <title>Taxonomy and evolution of bacteriochlorophyll a-containing members of the OM60/NOR5 clade of marine gammaproteobacteria: description of Luminiphilus syltensis gen. nov., sp. nov., reclassification of Haliea rubra as Pseudohaliea rubra gen. nov., comb. nov., and emendation of Chromatocurvus halotolerans.</title>
        <authorList>
            <person name="Spring S."/>
            <person name="Riedel T."/>
            <person name="Sproer C."/>
            <person name="Yan S."/>
            <person name="Harder J."/>
            <person name="Fuchs B.M."/>
        </authorList>
    </citation>
    <scope>NUCLEOTIDE SEQUENCE [LARGE SCALE GENOMIC DNA]</scope>
    <source>
        <strain evidence="12">NOR51-B</strain>
    </source>
</reference>
<dbReference type="InterPro" id="IPR001516">
    <property type="entry name" value="Proton_antipo_N"/>
</dbReference>
<evidence type="ECO:0000256" key="4">
    <source>
        <dbReference type="ARBA" id="ARBA00022692"/>
    </source>
</evidence>
<dbReference type="NCBIfam" id="NF006029">
    <property type="entry name" value="PRK08168.1"/>
    <property type="match status" value="1"/>
</dbReference>
<keyword evidence="4 7" id="KW-0812">Transmembrane</keyword>
<sequence>MPLLAILPPALIPMMWLIGGIVTRQGPDYRQPAMRQRSLCCAFSALLLSLLAVGILIATEATTPTLPGEAGQFLSLRLDAISTTMTVLISFVGLVVVRFSHNYLAGDPRQAEFIRYLCQTLAAVSLLVLAGNLILLLIAWVGMSLSLHRLLLFYPERPLARLAAKKKFWLARLGDAALGMACLQLYQRTGTIDIAEIATIASENNGLSLVAPALLLVTAALLKSAQFPTHGWITEVMEAPTPVSALLHAGIVNAGGFLILRFSGVVVSSELALYVLLLVGGVTALFGSLVMMTQRSIKSALAYSTIAQMGFMLLQCGLGAFSSAMLHIVAHSLYKAHAFLASGSIVDAARGNGFQTRAAEVRPVAVAISLIIAGGLFIGGSHLSGLTLDTKPTIVGLGAILVFATMHLLIQSNRQTRSLVLFAKAGLTASVVSGLYFMLQIGAAQIFEGAVPSEGQLLPLQFLLMLLMLVTFGAVIALQWFLPSAQASDRWRAFWVHLANGFYVNQIINHLVLPQAGDSDSRYRA</sequence>
<dbReference type="eggNOG" id="COG1009">
    <property type="taxonomic scope" value="Bacteria"/>
</dbReference>
<dbReference type="STRING" id="565045.NOR51B_1208"/>
<comment type="subunit">
    <text evidence="7">Forms a complex with DabA.</text>
</comment>
<evidence type="ECO:0000313" key="11">
    <source>
        <dbReference type="EMBL" id="EED35263.1"/>
    </source>
</evidence>
<proteinExistence type="inferred from homology"/>
<dbReference type="InterPro" id="IPR001750">
    <property type="entry name" value="ND/Mrp_TM"/>
</dbReference>
<feature type="transmembrane region" description="Helical" evidence="7">
    <location>
        <begin position="392"/>
        <end position="410"/>
    </location>
</feature>
<dbReference type="GO" id="GO:0003954">
    <property type="term" value="F:NADH dehydrogenase activity"/>
    <property type="evidence" value="ECO:0007669"/>
    <property type="project" value="TreeGrafter"/>
</dbReference>
<feature type="transmembrane region" description="Helical" evidence="7">
    <location>
        <begin position="245"/>
        <end position="264"/>
    </location>
</feature>
<dbReference type="RefSeq" id="WP_009020009.1">
    <property type="nucleotide sequence ID" value="NZ_DS999411.1"/>
</dbReference>
<feature type="transmembrane region" description="Helical" evidence="7">
    <location>
        <begin position="168"/>
        <end position="186"/>
    </location>
</feature>
<dbReference type="Pfam" id="PF00662">
    <property type="entry name" value="Proton_antipo_N"/>
    <property type="match status" value="1"/>
</dbReference>
<organism evidence="11 12">
    <name type="scientific">Luminiphilus syltensis NOR5-1B</name>
    <dbReference type="NCBI Taxonomy" id="565045"/>
    <lineage>
        <taxon>Bacteria</taxon>
        <taxon>Pseudomonadati</taxon>
        <taxon>Pseudomonadota</taxon>
        <taxon>Gammaproteobacteria</taxon>
        <taxon>Cellvibrionales</taxon>
        <taxon>Halieaceae</taxon>
        <taxon>Luminiphilus</taxon>
    </lineage>
</organism>
<dbReference type="EMBL" id="DS999411">
    <property type="protein sequence ID" value="EED35263.1"/>
    <property type="molecule type" value="Genomic_DNA"/>
</dbReference>
<comment type="subcellular location">
    <subcellularLocation>
        <location evidence="7">Cell membrane</location>
        <topology evidence="7">Multi-pass membrane protein</topology>
    </subcellularLocation>
    <subcellularLocation>
        <location evidence="1">Endomembrane system</location>
        <topology evidence="1">Multi-pass membrane protein</topology>
    </subcellularLocation>
    <subcellularLocation>
        <location evidence="8">Membrane</location>
        <topology evidence="8">Multi-pass membrane protein</topology>
    </subcellularLocation>
</comment>
<evidence type="ECO:0000256" key="8">
    <source>
        <dbReference type="RuleBase" id="RU000320"/>
    </source>
</evidence>
<feature type="transmembrane region" description="Helical" evidence="7">
    <location>
        <begin position="271"/>
        <end position="292"/>
    </location>
</feature>
<evidence type="ECO:0000256" key="1">
    <source>
        <dbReference type="ARBA" id="ARBA00004127"/>
    </source>
</evidence>
<feature type="transmembrane region" description="Helical" evidence="7">
    <location>
        <begin position="120"/>
        <end position="148"/>
    </location>
</feature>
<dbReference type="PANTHER" id="PTHR42829">
    <property type="entry name" value="NADH-UBIQUINONE OXIDOREDUCTASE CHAIN 5"/>
    <property type="match status" value="1"/>
</dbReference>
<keyword evidence="12" id="KW-1185">Reference proteome</keyword>
<feature type="transmembrane region" description="Helical" evidence="7">
    <location>
        <begin position="78"/>
        <end position="99"/>
    </location>
</feature>
<feature type="transmembrane region" description="Helical" evidence="7">
    <location>
        <begin position="459"/>
        <end position="482"/>
    </location>
</feature>
<dbReference type="GO" id="GO:0042773">
    <property type="term" value="P:ATP synthesis coupled electron transport"/>
    <property type="evidence" value="ECO:0007669"/>
    <property type="project" value="InterPro"/>
</dbReference>
<feature type="transmembrane region" description="Helical" evidence="7">
    <location>
        <begin position="364"/>
        <end position="386"/>
    </location>
</feature>
<comment type="function">
    <text evidence="7">Part of an energy-coupled inorganic carbon pump.</text>
</comment>
<keyword evidence="2 7" id="KW-0813">Transport</keyword>